<evidence type="ECO:0000313" key="4">
    <source>
        <dbReference type="EMBL" id="CAL6045897.1"/>
    </source>
</evidence>
<evidence type="ECO:0000313" key="5">
    <source>
        <dbReference type="Proteomes" id="UP001642409"/>
    </source>
</evidence>
<accession>A0AA86UNL1</accession>
<proteinExistence type="predicted"/>
<gene>
    <name evidence="3" type="ORF">HINF_LOCUS41464</name>
    <name evidence="4" type="ORF">HINF_LOCUS41467</name>
    <name evidence="1" type="ORF">HINF_LOCUS46003</name>
    <name evidence="2" type="ORF">HINF_LOCUS46006</name>
</gene>
<dbReference type="AlphaFoldDB" id="A0AA86UNL1"/>
<keyword evidence="5" id="KW-1185">Reference proteome</keyword>
<organism evidence="2">
    <name type="scientific">Hexamita inflata</name>
    <dbReference type="NCBI Taxonomy" id="28002"/>
    <lineage>
        <taxon>Eukaryota</taxon>
        <taxon>Metamonada</taxon>
        <taxon>Diplomonadida</taxon>
        <taxon>Hexamitidae</taxon>
        <taxon>Hexamitinae</taxon>
        <taxon>Hexamita</taxon>
    </lineage>
</organism>
<dbReference type="EMBL" id="CATOUU010000905">
    <property type="protein sequence ID" value="CAI9958361.1"/>
    <property type="molecule type" value="Genomic_DNA"/>
</dbReference>
<evidence type="ECO:0000313" key="3">
    <source>
        <dbReference type="EMBL" id="CAL6045891.1"/>
    </source>
</evidence>
<evidence type="ECO:0000313" key="2">
    <source>
        <dbReference type="EMBL" id="CAI9958361.1"/>
    </source>
</evidence>
<protein>
    <submittedName>
        <fullName evidence="3">Hypothetical_protein</fullName>
    </submittedName>
</protein>
<reference evidence="3 5" key="2">
    <citation type="submission" date="2024-07" db="EMBL/GenBank/DDBJ databases">
        <authorList>
            <person name="Akdeniz Z."/>
        </authorList>
    </citation>
    <scope>NUCLEOTIDE SEQUENCE [LARGE SCALE GENOMIC DNA]</scope>
</reference>
<evidence type="ECO:0000313" key="1">
    <source>
        <dbReference type="EMBL" id="CAI9958358.1"/>
    </source>
</evidence>
<sequence length="125" mass="14210">MQRKLFQNRALLQIDYELKQFKRNKKNQTSVNNLKTQLSDIQEGSTLACSVHSSSLSSKQLSTGSMSTNVFWDQSEADNVRMLCISGSNGKRSVQEVTISTGQTDVQHSQEELDIYDLLFCYLCY</sequence>
<dbReference type="EMBL" id="CATOUU010000905">
    <property type="protein sequence ID" value="CAI9958358.1"/>
    <property type="molecule type" value="Genomic_DNA"/>
</dbReference>
<reference evidence="2" key="1">
    <citation type="submission" date="2023-06" db="EMBL/GenBank/DDBJ databases">
        <authorList>
            <person name="Kurt Z."/>
        </authorList>
    </citation>
    <scope>NUCLEOTIDE SEQUENCE</scope>
</reference>
<dbReference type="EMBL" id="CAXDID020000166">
    <property type="protein sequence ID" value="CAL6045891.1"/>
    <property type="molecule type" value="Genomic_DNA"/>
</dbReference>
<dbReference type="Proteomes" id="UP001642409">
    <property type="component" value="Unassembled WGS sequence"/>
</dbReference>
<comment type="caution">
    <text evidence="2">The sequence shown here is derived from an EMBL/GenBank/DDBJ whole genome shotgun (WGS) entry which is preliminary data.</text>
</comment>
<dbReference type="EMBL" id="CAXDID020000166">
    <property type="protein sequence ID" value="CAL6045897.1"/>
    <property type="molecule type" value="Genomic_DNA"/>
</dbReference>
<name>A0AA86UNL1_9EUKA</name>